<reference evidence="2 3" key="1">
    <citation type="journal article" date="2015" name="Sci. Rep.">
        <title>Chromosome-level genome map provides insights into diverse defense mechanisms in the medicinal fungus Ganoderma sinense.</title>
        <authorList>
            <person name="Zhu Y."/>
            <person name="Xu J."/>
            <person name="Sun C."/>
            <person name="Zhou S."/>
            <person name="Xu H."/>
            <person name="Nelson D.R."/>
            <person name="Qian J."/>
            <person name="Song J."/>
            <person name="Luo H."/>
            <person name="Xiang L."/>
            <person name="Li Y."/>
            <person name="Xu Z."/>
            <person name="Ji A."/>
            <person name="Wang L."/>
            <person name="Lu S."/>
            <person name="Hayward A."/>
            <person name="Sun W."/>
            <person name="Li X."/>
            <person name="Schwartz D.C."/>
            <person name="Wang Y."/>
            <person name="Chen S."/>
        </authorList>
    </citation>
    <scope>NUCLEOTIDE SEQUENCE [LARGE SCALE GENOMIC DNA]</scope>
    <source>
        <strain evidence="2 3">ZZ0214-1</strain>
    </source>
</reference>
<evidence type="ECO:0000313" key="2">
    <source>
        <dbReference type="EMBL" id="PIL36092.1"/>
    </source>
</evidence>
<organism evidence="2 3">
    <name type="scientific">Ganoderma sinense ZZ0214-1</name>
    <dbReference type="NCBI Taxonomy" id="1077348"/>
    <lineage>
        <taxon>Eukaryota</taxon>
        <taxon>Fungi</taxon>
        <taxon>Dikarya</taxon>
        <taxon>Basidiomycota</taxon>
        <taxon>Agaricomycotina</taxon>
        <taxon>Agaricomycetes</taxon>
        <taxon>Polyporales</taxon>
        <taxon>Polyporaceae</taxon>
        <taxon>Ganoderma</taxon>
    </lineage>
</organism>
<evidence type="ECO:0000256" key="1">
    <source>
        <dbReference type="SAM" id="Phobius"/>
    </source>
</evidence>
<proteinExistence type="predicted"/>
<sequence>MAAPVYNIQVQVNPTQILALRLPLKQAPNDMVPYELQQYYSRDIWLARQRAVLTKGSRYLKPRFEIFWAVFMVLAMLAVPIATYYLVLNALPTPVNRPFIGNIEGQPVFVDNRPWQARGASLGALVGLILLGWVPFYIWKAHGKRQVNQMLRKFSVEDAAVAGPNANVPQWSMKMPGMGSRALHILISYPRPMVTPFQVGLPPYLVNPPMDPAAGGYYMQANHTQGQSIHQPMSAMSGVPLYNERDEKVPDYAGPTHETYLPHEKEAFEDIKV</sequence>
<feature type="transmembrane region" description="Helical" evidence="1">
    <location>
        <begin position="66"/>
        <end position="87"/>
    </location>
</feature>
<dbReference type="EMBL" id="AYKW01000002">
    <property type="protein sequence ID" value="PIL36092.1"/>
    <property type="molecule type" value="Genomic_DNA"/>
</dbReference>
<name>A0A2G8SQR8_9APHY</name>
<dbReference type="AlphaFoldDB" id="A0A2G8SQR8"/>
<gene>
    <name evidence="2" type="ORF">GSI_01752</name>
</gene>
<protein>
    <submittedName>
        <fullName evidence="2">Uncharacterized protein</fullName>
    </submittedName>
</protein>
<accession>A0A2G8SQR8</accession>
<evidence type="ECO:0000313" key="3">
    <source>
        <dbReference type="Proteomes" id="UP000230002"/>
    </source>
</evidence>
<feature type="transmembrane region" description="Helical" evidence="1">
    <location>
        <begin position="119"/>
        <end position="139"/>
    </location>
</feature>
<dbReference type="STRING" id="1077348.A0A2G8SQR8"/>
<comment type="caution">
    <text evidence="2">The sequence shown here is derived from an EMBL/GenBank/DDBJ whole genome shotgun (WGS) entry which is preliminary data.</text>
</comment>
<dbReference type="Proteomes" id="UP000230002">
    <property type="component" value="Unassembled WGS sequence"/>
</dbReference>
<keyword evidence="1" id="KW-0812">Transmembrane</keyword>
<dbReference type="OrthoDB" id="2504001at2759"/>
<keyword evidence="1" id="KW-1133">Transmembrane helix</keyword>
<keyword evidence="1" id="KW-0472">Membrane</keyword>
<keyword evidence="3" id="KW-1185">Reference proteome</keyword>